<keyword evidence="1" id="KW-0812">Transmembrane</keyword>
<evidence type="ECO:0000313" key="2">
    <source>
        <dbReference type="EMBL" id="DAF48948.1"/>
    </source>
</evidence>
<proteinExistence type="predicted"/>
<name>A0A8S5SD36_9CAUD</name>
<accession>A0A8S5SD36</accession>
<protein>
    <submittedName>
        <fullName evidence="2">Uncharacterized protein</fullName>
    </submittedName>
</protein>
<reference evidence="2" key="1">
    <citation type="journal article" date="2021" name="Proc. Natl. Acad. Sci. U.S.A.">
        <title>A Catalog of Tens of Thousands of Viruses from Human Metagenomes Reveals Hidden Associations with Chronic Diseases.</title>
        <authorList>
            <person name="Tisza M.J."/>
            <person name="Buck C.B."/>
        </authorList>
    </citation>
    <scope>NUCLEOTIDE SEQUENCE</scope>
    <source>
        <strain evidence="2">Ctnpt50</strain>
    </source>
</reference>
<sequence>MKVCVFILSIVLVIIGSQCFPDFLNAIFFLAAIVSGASIFYDQRNKK</sequence>
<dbReference type="EMBL" id="BK032577">
    <property type="protein sequence ID" value="DAF48948.1"/>
    <property type="molecule type" value="Genomic_DNA"/>
</dbReference>
<feature type="transmembrane region" description="Helical" evidence="1">
    <location>
        <begin position="26"/>
        <end position="42"/>
    </location>
</feature>
<organism evidence="2">
    <name type="scientific">Siphoviridae sp. ctnpt50</name>
    <dbReference type="NCBI Taxonomy" id="2827941"/>
    <lineage>
        <taxon>Viruses</taxon>
        <taxon>Duplodnaviria</taxon>
        <taxon>Heunggongvirae</taxon>
        <taxon>Uroviricota</taxon>
        <taxon>Caudoviricetes</taxon>
    </lineage>
</organism>
<keyword evidence="1" id="KW-0472">Membrane</keyword>
<evidence type="ECO:0000256" key="1">
    <source>
        <dbReference type="SAM" id="Phobius"/>
    </source>
</evidence>
<keyword evidence="1" id="KW-1133">Transmembrane helix</keyword>